<gene>
    <name evidence="11" type="ORF">D5400_08080</name>
</gene>
<proteinExistence type="inferred from homology"/>
<evidence type="ECO:0000256" key="5">
    <source>
        <dbReference type="ARBA" id="ARBA00022692"/>
    </source>
</evidence>
<evidence type="ECO:0000313" key="11">
    <source>
        <dbReference type="EMBL" id="AZN71233.1"/>
    </source>
</evidence>
<feature type="transmembrane region" description="Helical" evidence="9">
    <location>
        <begin position="12"/>
        <end position="32"/>
    </location>
</feature>
<dbReference type="InterPro" id="IPR055348">
    <property type="entry name" value="DctQ"/>
</dbReference>
<dbReference type="Proteomes" id="UP000268192">
    <property type="component" value="Chromosome"/>
</dbReference>
<keyword evidence="7 9" id="KW-0472">Membrane</keyword>
<feature type="transmembrane region" description="Helical" evidence="9">
    <location>
        <begin position="44"/>
        <end position="67"/>
    </location>
</feature>
<keyword evidence="2 9" id="KW-0813">Transport</keyword>
<evidence type="ECO:0000256" key="1">
    <source>
        <dbReference type="ARBA" id="ARBA00004429"/>
    </source>
</evidence>
<protein>
    <recommendedName>
        <fullName evidence="9">TRAP transporter small permease protein</fullName>
    </recommendedName>
</protein>
<dbReference type="GO" id="GO:0015740">
    <property type="term" value="P:C4-dicarboxylate transport"/>
    <property type="evidence" value="ECO:0007669"/>
    <property type="project" value="TreeGrafter"/>
</dbReference>
<evidence type="ECO:0000256" key="8">
    <source>
        <dbReference type="ARBA" id="ARBA00038436"/>
    </source>
</evidence>
<keyword evidence="4 9" id="KW-0997">Cell inner membrane</keyword>
<dbReference type="PANTHER" id="PTHR35011:SF10">
    <property type="entry name" value="TRAP TRANSPORTER SMALL PERMEASE PROTEIN"/>
    <property type="match status" value="1"/>
</dbReference>
<keyword evidence="12" id="KW-1185">Reference proteome</keyword>
<dbReference type="KEGG" id="abaw:D5400_08080"/>
<evidence type="ECO:0000256" key="2">
    <source>
        <dbReference type="ARBA" id="ARBA00022448"/>
    </source>
</evidence>
<dbReference type="InterPro" id="IPR007387">
    <property type="entry name" value="TRAP_DctQ"/>
</dbReference>
<dbReference type="GO" id="GO:0005886">
    <property type="term" value="C:plasma membrane"/>
    <property type="evidence" value="ECO:0007669"/>
    <property type="project" value="UniProtKB-SubCell"/>
</dbReference>
<keyword evidence="5 9" id="KW-0812">Transmembrane</keyword>
<keyword evidence="6 9" id="KW-1133">Transmembrane helix</keyword>
<evidence type="ECO:0000256" key="7">
    <source>
        <dbReference type="ARBA" id="ARBA00023136"/>
    </source>
</evidence>
<dbReference type="Pfam" id="PF04290">
    <property type="entry name" value="DctQ"/>
    <property type="match status" value="1"/>
</dbReference>
<sequence>MRTLARLQDATIHAFAVLAGIVFVLITLVLVLNVGLRFFAGKNVYGMIDAIEMGLMAATFLGAPWVLRKNAHVSVDIVLSGLSPARRLLVDRLTSLLGALLSALFTWATLSALMIALSRGSMMRGVLVIPEWVPLLAPFIGGLLLTLEFLRRAAVGPETEAHQAGL</sequence>
<dbReference type="EMBL" id="CP032509">
    <property type="protein sequence ID" value="AZN71233.1"/>
    <property type="molecule type" value="Genomic_DNA"/>
</dbReference>
<evidence type="ECO:0000313" key="12">
    <source>
        <dbReference type="Proteomes" id="UP000268192"/>
    </source>
</evidence>
<comment type="similarity">
    <text evidence="8 9">Belongs to the TRAP transporter small permease family.</text>
</comment>
<reference evidence="11 12" key="1">
    <citation type="submission" date="2018-09" db="EMBL/GenBank/DDBJ databases">
        <title>Marinorhizobium profundi gen. nov., sp. nov., isolated from a deep-sea sediment sample from the New Britain Trench and proposal of Marinorhizobiaceae fam. nov. in the order Rhizobiales of the class Alphaproteobacteria.</title>
        <authorList>
            <person name="Cao J."/>
        </authorList>
    </citation>
    <scope>NUCLEOTIDE SEQUENCE [LARGE SCALE GENOMIC DNA]</scope>
    <source>
        <strain evidence="11 12">WS11</strain>
    </source>
</reference>
<evidence type="ECO:0000256" key="6">
    <source>
        <dbReference type="ARBA" id="ARBA00022989"/>
    </source>
</evidence>
<comment type="function">
    <text evidence="9">Part of the tripartite ATP-independent periplasmic (TRAP) transport system.</text>
</comment>
<accession>A0A3Q8XMT7</accession>
<organism evidence="11 12">
    <name type="scientific">Georhizobium profundi</name>
    <dbReference type="NCBI Taxonomy" id="2341112"/>
    <lineage>
        <taxon>Bacteria</taxon>
        <taxon>Pseudomonadati</taxon>
        <taxon>Pseudomonadota</taxon>
        <taxon>Alphaproteobacteria</taxon>
        <taxon>Hyphomicrobiales</taxon>
        <taxon>Rhizobiaceae</taxon>
        <taxon>Georhizobium</taxon>
    </lineage>
</organism>
<dbReference type="AlphaFoldDB" id="A0A3Q8XMT7"/>
<name>A0A3Q8XMT7_9HYPH</name>
<evidence type="ECO:0000256" key="3">
    <source>
        <dbReference type="ARBA" id="ARBA00022475"/>
    </source>
</evidence>
<evidence type="ECO:0000256" key="4">
    <source>
        <dbReference type="ARBA" id="ARBA00022519"/>
    </source>
</evidence>
<dbReference type="PANTHER" id="PTHR35011">
    <property type="entry name" value="2,3-DIKETO-L-GULONATE TRAP TRANSPORTER SMALL PERMEASE PROTEIN YIAM"/>
    <property type="match status" value="1"/>
</dbReference>
<comment type="subcellular location">
    <subcellularLocation>
        <location evidence="1 9">Cell inner membrane</location>
        <topology evidence="1 9">Multi-pass membrane protein</topology>
    </subcellularLocation>
</comment>
<evidence type="ECO:0000259" key="10">
    <source>
        <dbReference type="Pfam" id="PF04290"/>
    </source>
</evidence>
<comment type="subunit">
    <text evidence="9">The complex comprises the extracytoplasmic solute receptor protein and the two transmembrane proteins.</text>
</comment>
<dbReference type="RefSeq" id="WP_126009331.1">
    <property type="nucleotide sequence ID" value="NZ_CP032509.1"/>
</dbReference>
<feature type="transmembrane region" description="Helical" evidence="9">
    <location>
        <begin position="96"/>
        <end position="117"/>
    </location>
</feature>
<keyword evidence="3" id="KW-1003">Cell membrane</keyword>
<dbReference type="GO" id="GO:0022857">
    <property type="term" value="F:transmembrane transporter activity"/>
    <property type="evidence" value="ECO:0007669"/>
    <property type="project" value="UniProtKB-UniRule"/>
</dbReference>
<evidence type="ECO:0000256" key="9">
    <source>
        <dbReference type="RuleBase" id="RU369079"/>
    </source>
</evidence>
<feature type="transmembrane region" description="Helical" evidence="9">
    <location>
        <begin position="132"/>
        <end position="150"/>
    </location>
</feature>
<feature type="domain" description="Tripartite ATP-independent periplasmic transporters DctQ component" evidence="10">
    <location>
        <begin position="26"/>
        <end position="153"/>
    </location>
</feature>
<dbReference type="OrthoDB" id="7159137at2"/>